<dbReference type="InterPro" id="IPR050188">
    <property type="entry name" value="RluA_PseudoU_synthase"/>
</dbReference>
<dbReference type="PANTHER" id="PTHR21600:SF40">
    <property type="entry name" value="PSEUDOURIDYLATE SYNTHASE RPUSD2"/>
    <property type="match status" value="1"/>
</dbReference>
<proteinExistence type="predicted"/>
<dbReference type="AlphaFoldDB" id="A0AAW0SV23"/>
<reference evidence="2 3" key="1">
    <citation type="submission" date="2023-03" db="EMBL/GenBank/DDBJ databases">
        <title>High-quality genome of Scylla paramamosain provides insights in environmental adaptation.</title>
        <authorList>
            <person name="Zhang L."/>
        </authorList>
    </citation>
    <scope>NUCLEOTIDE SEQUENCE [LARGE SCALE GENOMIC DNA]</scope>
    <source>
        <strain evidence="2">LZ_2023a</strain>
        <tissue evidence="2">Muscle</tissue>
    </source>
</reference>
<sequence>MHQIRVHLQYLGYPIVNDPLYNHTVFGPNKAKGGIVGKSDDQLIQDLIKIHNAENWLGMDGDAEYSMFKPREKGEGEEEGGSQRNTPVPQG</sequence>
<accession>A0AAW0SV23</accession>
<protein>
    <submittedName>
        <fullName evidence="2">Uncharacterized protein</fullName>
    </submittedName>
</protein>
<evidence type="ECO:0000313" key="3">
    <source>
        <dbReference type="Proteomes" id="UP001487740"/>
    </source>
</evidence>
<dbReference type="SUPFAM" id="SSF55120">
    <property type="entry name" value="Pseudouridine synthase"/>
    <property type="match status" value="1"/>
</dbReference>
<evidence type="ECO:0000256" key="1">
    <source>
        <dbReference type="SAM" id="MobiDB-lite"/>
    </source>
</evidence>
<keyword evidence="3" id="KW-1185">Reference proteome</keyword>
<feature type="compositionally biased region" description="Polar residues" evidence="1">
    <location>
        <begin position="82"/>
        <end position="91"/>
    </location>
</feature>
<dbReference type="InterPro" id="IPR020103">
    <property type="entry name" value="PsdUridine_synth_cat_dom_sf"/>
</dbReference>
<feature type="region of interest" description="Disordered" evidence="1">
    <location>
        <begin position="69"/>
        <end position="91"/>
    </location>
</feature>
<evidence type="ECO:0000313" key="2">
    <source>
        <dbReference type="EMBL" id="KAK8379265.1"/>
    </source>
</evidence>
<dbReference type="GO" id="GO:0000455">
    <property type="term" value="P:enzyme-directed rRNA pseudouridine synthesis"/>
    <property type="evidence" value="ECO:0007669"/>
    <property type="project" value="TreeGrafter"/>
</dbReference>
<dbReference type="GO" id="GO:0003723">
    <property type="term" value="F:RNA binding"/>
    <property type="evidence" value="ECO:0007669"/>
    <property type="project" value="InterPro"/>
</dbReference>
<name>A0AAW0SV23_SCYPA</name>
<dbReference type="GO" id="GO:0009982">
    <property type="term" value="F:pseudouridine synthase activity"/>
    <property type="evidence" value="ECO:0007669"/>
    <property type="project" value="InterPro"/>
</dbReference>
<organism evidence="2 3">
    <name type="scientific">Scylla paramamosain</name>
    <name type="common">Mud crab</name>
    <dbReference type="NCBI Taxonomy" id="85552"/>
    <lineage>
        <taxon>Eukaryota</taxon>
        <taxon>Metazoa</taxon>
        <taxon>Ecdysozoa</taxon>
        <taxon>Arthropoda</taxon>
        <taxon>Crustacea</taxon>
        <taxon>Multicrustacea</taxon>
        <taxon>Malacostraca</taxon>
        <taxon>Eumalacostraca</taxon>
        <taxon>Eucarida</taxon>
        <taxon>Decapoda</taxon>
        <taxon>Pleocyemata</taxon>
        <taxon>Brachyura</taxon>
        <taxon>Eubrachyura</taxon>
        <taxon>Portunoidea</taxon>
        <taxon>Portunidae</taxon>
        <taxon>Portuninae</taxon>
        <taxon>Scylla</taxon>
    </lineage>
</organism>
<dbReference type="Gene3D" id="3.30.2350.10">
    <property type="entry name" value="Pseudouridine synthase"/>
    <property type="match status" value="1"/>
</dbReference>
<dbReference type="EMBL" id="JARAKH010000043">
    <property type="protein sequence ID" value="KAK8379265.1"/>
    <property type="molecule type" value="Genomic_DNA"/>
</dbReference>
<dbReference type="Proteomes" id="UP001487740">
    <property type="component" value="Unassembled WGS sequence"/>
</dbReference>
<dbReference type="PANTHER" id="PTHR21600">
    <property type="entry name" value="MITOCHONDRIAL RNA PSEUDOURIDINE SYNTHASE"/>
    <property type="match status" value="1"/>
</dbReference>
<gene>
    <name evidence="2" type="ORF">O3P69_019252</name>
</gene>
<comment type="caution">
    <text evidence="2">The sequence shown here is derived from an EMBL/GenBank/DDBJ whole genome shotgun (WGS) entry which is preliminary data.</text>
</comment>